<dbReference type="AlphaFoldDB" id="A0A4R1KH32"/>
<dbReference type="PROSITE" id="PS50198">
    <property type="entry name" value="PPIC_PPIASE_2"/>
    <property type="match status" value="1"/>
</dbReference>
<evidence type="ECO:0000256" key="3">
    <source>
        <dbReference type="ARBA" id="ARBA00013194"/>
    </source>
</evidence>
<sequence length="278" mass="32037">MNPVNIEANLRYPLLRYSMERYHCLPQQLSSDQYQQLMAQLQKAQLIEQRVAKQSQSEISSGQIKCALNQLVGLFESKDDYKKARHYLHLDESLLRKSLAQTLKADAVLVEISASVSEPSNDELMLFYQEHPEQFEQAERVTLSHILRITDDTQEQSRLENLLPWMESLADELSQHPDRFADKALHYSECPSALNEGKLGTLTRGQLYPALEQVAFKLNESQMSRPVESPMGLHILCCEAHHPSQKLSFESIRDKLFEQLLTARQKQAQRQFIKKVLS</sequence>
<dbReference type="InterPro" id="IPR046357">
    <property type="entry name" value="PPIase_dom_sf"/>
</dbReference>
<evidence type="ECO:0000313" key="10">
    <source>
        <dbReference type="Proteomes" id="UP000295565"/>
    </source>
</evidence>
<evidence type="ECO:0000256" key="4">
    <source>
        <dbReference type="ARBA" id="ARBA00022729"/>
    </source>
</evidence>
<dbReference type="OrthoDB" id="9769613at2"/>
<dbReference type="Proteomes" id="UP000295565">
    <property type="component" value="Unassembled WGS sequence"/>
</dbReference>
<keyword evidence="6 7" id="KW-0413">Isomerase</keyword>
<keyword evidence="5 7" id="KW-0697">Rotamase</keyword>
<comment type="similarity">
    <text evidence="2">Belongs to the PpiC/parvulin rotamase family.</text>
</comment>
<comment type="caution">
    <text evidence="9">The sequence shown here is derived from an EMBL/GenBank/DDBJ whole genome shotgun (WGS) entry which is preliminary data.</text>
</comment>
<keyword evidence="10" id="KW-1185">Reference proteome</keyword>
<dbReference type="GO" id="GO:0003755">
    <property type="term" value="F:peptidyl-prolyl cis-trans isomerase activity"/>
    <property type="evidence" value="ECO:0007669"/>
    <property type="project" value="UniProtKB-KW"/>
</dbReference>
<dbReference type="InterPro" id="IPR000297">
    <property type="entry name" value="PPIase_PpiC"/>
</dbReference>
<dbReference type="PANTHER" id="PTHR47245">
    <property type="entry name" value="PEPTIDYLPROLYL ISOMERASE"/>
    <property type="match status" value="1"/>
</dbReference>
<dbReference type="SUPFAM" id="SSF54534">
    <property type="entry name" value="FKBP-like"/>
    <property type="match status" value="1"/>
</dbReference>
<evidence type="ECO:0000256" key="1">
    <source>
        <dbReference type="ARBA" id="ARBA00000971"/>
    </source>
</evidence>
<dbReference type="SUPFAM" id="SSF109998">
    <property type="entry name" value="Triger factor/SurA peptide-binding domain-like"/>
    <property type="match status" value="1"/>
</dbReference>
<dbReference type="InterPro" id="IPR027304">
    <property type="entry name" value="Trigger_fact/SurA_dom_sf"/>
</dbReference>
<dbReference type="EMBL" id="SMGD01000001">
    <property type="protein sequence ID" value="TCK64024.1"/>
    <property type="molecule type" value="Genomic_DNA"/>
</dbReference>
<evidence type="ECO:0000256" key="6">
    <source>
        <dbReference type="ARBA" id="ARBA00023235"/>
    </source>
</evidence>
<dbReference type="EC" id="5.2.1.8" evidence="3"/>
<evidence type="ECO:0000259" key="8">
    <source>
        <dbReference type="PROSITE" id="PS50198"/>
    </source>
</evidence>
<dbReference type="Gene3D" id="3.10.50.40">
    <property type="match status" value="1"/>
</dbReference>
<dbReference type="RefSeq" id="WP_131911016.1">
    <property type="nucleotide sequence ID" value="NZ_OU594967.1"/>
</dbReference>
<gene>
    <name evidence="9" type="ORF">EV690_0150</name>
</gene>
<reference evidence="9 10" key="1">
    <citation type="submission" date="2019-03" db="EMBL/GenBank/DDBJ databases">
        <title>Genomic Encyclopedia of Type Strains, Phase IV (KMG-IV): sequencing the most valuable type-strain genomes for metagenomic binning, comparative biology and taxonomic classification.</title>
        <authorList>
            <person name="Goeker M."/>
        </authorList>
    </citation>
    <scope>NUCLEOTIDE SEQUENCE [LARGE SCALE GENOMIC DNA]</scope>
    <source>
        <strain evidence="9 10">DSM 18577</strain>
    </source>
</reference>
<evidence type="ECO:0000313" key="9">
    <source>
        <dbReference type="EMBL" id="TCK64024.1"/>
    </source>
</evidence>
<proteinExistence type="inferred from homology"/>
<comment type="catalytic activity">
    <reaction evidence="1">
        <text>[protein]-peptidylproline (omega=180) = [protein]-peptidylproline (omega=0)</text>
        <dbReference type="Rhea" id="RHEA:16237"/>
        <dbReference type="Rhea" id="RHEA-COMP:10747"/>
        <dbReference type="Rhea" id="RHEA-COMP:10748"/>
        <dbReference type="ChEBI" id="CHEBI:83833"/>
        <dbReference type="ChEBI" id="CHEBI:83834"/>
        <dbReference type="EC" id="5.2.1.8"/>
    </reaction>
</comment>
<evidence type="ECO:0000256" key="5">
    <source>
        <dbReference type="ARBA" id="ARBA00023110"/>
    </source>
</evidence>
<accession>A0A4R1KH32</accession>
<evidence type="ECO:0000256" key="7">
    <source>
        <dbReference type="PROSITE-ProRule" id="PRU00278"/>
    </source>
</evidence>
<name>A0A4R1KH32_9GAMM</name>
<organism evidence="9 10">
    <name type="scientific">Celerinatantimonas diazotrophica</name>
    <dbReference type="NCBI Taxonomy" id="412034"/>
    <lineage>
        <taxon>Bacteria</taxon>
        <taxon>Pseudomonadati</taxon>
        <taxon>Pseudomonadota</taxon>
        <taxon>Gammaproteobacteria</taxon>
        <taxon>Celerinatantimonadaceae</taxon>
        <taxon>Celerinatantimonas</taxon>
    </lineage>
</organism>
<dbReference type="Pfam" id="PF00639">
    <property type="entry name" value="Rotamase"/>
    <property type="match status" value="1"/>
</dbReference>
<feature type="domain" description="PpiC" evidence="8">
    <location>
        <begin position="138"/>
        <end position="240"/>
    </location>
</feature>
<evidence type="ECO:0000256" key="2">
    <source>
        <dbReference type="ARBA" id="ARBA00007656"/>
    </source>
</evidence>
<protein>
    <recommendedName>
        <fullName evidence="3">peptidylprolyl isomerase</fullName>
        <ecNumber evidence="3">5.2.1.8</ecNumber>
    </recommendedName>
</protein>
<dbReference type="InterPro" id="IPR050245">
    <property type="entry name" value="PrsA_foldase"/>
</dbReference>
<keyword evidence="4" id="KW-0732">Signal</keyword>
<dbReference type="PANTHER" id="PTHR47245:SF1">
    <property type="entry name" value="FOLDASE PROTEIN PRSA"/>
    <property type="match status" value="1"/>
</dbReference>